<evidence type="ECO:0000256" key="1">
    <source>
        <dbReference type="ARBA" id="ARBA00004370"/>
    </source>
</evidence>
<keyword evidence="5 8" id="KW-1133">Transmembrane helix</keyword>
<keyword evidence="10" id="KW-1185">Reference proteome</keyword>
<reference evidence="9 10" key="1">
    <citation type="submission" date="2015-08" db="EMBL/GenBank/DDBJ databases">
        <authorList>
            <person name="Babu N.S."/>
            <person name="Beckwith C.J."/>
            <person name="Beseler K.G."/>
            <person name="Brison A."/>
            <person name="Carone J.V."/>
            <person name="Caskin T.P."/>
            <person name="Diamond M."/>
            <person name="Durham M.E."/>
            <person name="Foxe J.M."/>
            <person name="Go M."/>
            <person name="Henderson B.A."/>
            <person name="Jones I.B."/>
            <person name="McGettigan J.A."/>
            <person name="Micheletti S.J."/>
            <person name="Nasrallah M.E."/>
            <person name="Ortiz D."/>
            <person name="Piller C.R."/>
            <person name="Privatt S.R."/>
            <person name="Schneider S.L."/>
            <person name="Sharp S."/>
            <person name="Smith T.C."/>
            <person name="Stanton J.D."/>
            <person name="Ullery H.E."/>
            <person name="Wilson R.J."/>
            <person name="Serrano M.G."/>
            <person name="Buck G."/>
            <person name="Lee V."/>
            <person name="Wang Y."/>
            <person name="Carvalho R."/>
            <person name="Voegtly L."/>
            <person name="Shi R."/>
            <person name="Duckworth R."/>
            <person name="Johnson A."/>
            <person name="Loviza R."/>
            <person name="Walstead R."/>
            <person name="Shah Z."/>
            <person name="Kiflezghi M."/>
            <person name="Wade K."/>
            <person name="Ball S.L."/>
            <person name="Bradley K.W."/>
            <person name="Asai D.J."/>
            <person name="Bowman C.A."/>
            <person name="Russell D.A."/>
            <person name="Pope W.H."/>
            <person name="Jacobs-Sera D."/>
            <person name="Hendrix R.W."/>
            <person name="Hatfull G.F."/>
        </authorList>
    </citation>
    <scope>NUCLEOTIDE SEQUENCE [LARGE SCALE GENOMIC DNA]</scope>
    <source>
        <strain evidence="9 10">DSM 27648</strain>
    </source>
</reference>
<protein>
    <submittedName>
        <fullName evidence="9">Succinate dehydrogenase cytochrome b558 subunit</fullName>
    </submittedName>
</protein>
<dbReference type="EMBL" id="CP012333">
    <property type="protein sequence ID" value="AKU96731.1"/>
    <property type="molecule type" value="Genomic_DNA"/>
</dbReference>
<accession>A0A0K1PTP6</accession>
<feature type="transmembrane region" description="Helical" evidence="8">
    <location>
        <begin position="21"/>
        <end position="40"/>
    </location>
</feature>
<comment type="subcellular location">
    <subcellularLocation>
        <location evidence="1">Membrane</location>
    </subcellularLocation>
</comment>
<feature type="transmembrane region" description="Helical" evidence="8">
    <location>
        <begin position="103"/>
        <end position="124"/>
    </location>
</feature>
<dbReference type="Gene3D" id="1.20.1300.10">
    <property type="entry name" value="Fumarate reductase/succinate dehydrogenase, transmembrane subunit"/>
    <property type="match status" value="1"/>
</dbReference>
<dbReference type="STRING" id="1391654.AKJ09_03395"/>
<dbReference type="Pfam" id="PF01127">
    <property type="entry name" value="Sdh_cyt"/>
    <property type="match status" value="1"/>
</dbReference>
<evidence type="ECO:0000313" key="9">
    <source>
        <dbReference type="EMBL" id="AKU96731.1"/>
    </source>
</evidence>
<sequence>MTAVAQTQRADGTFLRSRLGSLLAVVPLAVWTVNHLWNNLSAFQGGVAWQKNVTEYSHPIAFFASGLVSLLPLALHTIWGIARISTSQPNNVRYGYFANLKYALQRLSAIGVLLFLGAHIWLALLHPRLVEGHAEAFSDIAHEMHHHGPTLAVYVLGILGVAYHLANGLQTFCMSWGIVSSRRSLTKLNGLSILFFLVLLAMGWGAVYALWSAGA</sequence>
<keyword evidence="7 8" id="KW-0472">Membrane</keyword>
<dbReference type="InterPro" id="IPR034804">
    <property type="entry name" value="SQR/QFR_C/D"/>
</dbReference>
<dbReference type="Proteomes" id="UP000064967">
    <property type="component" value="Chromosome"/>
</dbReference>
<feature type="transmembrane region" description="Helical" evidence="8">
    <location>
        <begin position="151"/>
        <end position="179"/>
    </location>
</feature>
<dbReference type="AlphaFoldDB" id="A0A0K1PTP6"/>
<dbReference type="InterPro" id="IPR000701">
    <property type="entry name" value="SuccDH_FuR_B_TM-su"/>
</dbReference>
<feature type="transmembrane region" description="Helical" evidence="8">
    <location>
        <begin position="60"/>
        <end position="82"/>
    </location>
</feature>
<keyword evidence="2" id="KW-0349">Heme</keyword>
<evidence type="ECO:0000256" key="4">
    <source>
        <dbReference type="ARBA" id="ARBA00022723"/>
    </source>
</evidence>
<organism evidence="9 10">
    <name type="scientific">Labilithrix luteola</name>
    <dbReference type="NCBI Taxonomy" id="1391654"/>
    <lineage>
        <taxon>Bacteria</taxon>
        <taxon>Pseudomonadati</taxon>
        <taxon>Myxococcota</taxon>
        <taxon>Polyangia</taxon>
        <taxon>Polyangiales</taxon>
        <taxon>Labilitrichaceae</taxon>
        <taxon>Labilithrix</taxon>
    </lineage>
</organism>
<evidence type="ECO:0000256" key="3">
    <source>
        <dbReference type="ARBA" id="ARBA00022692"/>
    </source>
</evidence>
<keyword evidence="6" id="KW-0408">Iron</keyword>
<dbReference type="GO" id="GO:0046872">
    <property type="term" value="F:metal ion binding"/>
    <property type="evidence" value="ECO:0007669"/>
    <property type="project" value="UniProtKB-KW"/>
</dbReference>
<evidence type="ECO:0000256" key="5">
    <source>
        <dbReference type="ARBA" id="ARBA00022989"/>
    </source>
</evidence>
<evidence type="ECO:0000256" key="6">
    <source>
        <dbReference type="ARBA" id="ARBA00023004"/>
    </source>
</evidence>
<evidence type="ECO:0000313" key="10">
    <source>
        <dbReference type="Proteomes" id="UP000064967"/>
    </source>
</evidence>
<name>A0A0K1PTP6_9BACT</name>
<evidence type="ECO:0000256" key="7">
    <source>
        <dbReference type="ARBA" id="ARBA00023136"/>
    </source>
</evidence>
<dbReference type="OrthoDB" id="5500238at2"/>
<evidence type="ECO:0000256" key="8">
    <source>
        <dbReference type="SAM" id="Phobius"/>
    </source>
</evidence>
<evidence type="ECO:0000256" key="2">
    <source>
        <dbReference type="ARBA" id="ARBA00022617"/>
    </source>
</evidence>
<keyword evidence="4" id="KW-0479">Metal-binding</keyword>
<dbReference type="SUPFAM" id="SSF81343">
    <property type="entry name" value="Fumarate reductase respiratory complex transmembrane subunits"/>
    <property type="match status" value="1"/>
</dbReference>
<dbReference type="RefSeq" id="WP_146647976.1">
    <property type="nucleotide sequence ID" value="NZ_CP012333.1"/>
</dbReference>
<dbReference type="GO" id="GO:0016020">
    <property type="term" value="C:membrane"/>
    <property type="evidence" value="ECO:0007669"/>
    <property type="project" value="UniProtKB-SubCell"/>
</dbReference>
<dbReference type="KEGG" id="llu:AKJ09_03395"/>
<feature type="transmembrane region" description="Helical" evidence="8">
    <location>
        <begin position="191"/>
        <end position="211"/>
    </location>
</feature>
<gene>
    <name evidence="9" type="ORF">AKJ09_03395</name>
</gene>
<proteinExistence type="predicted"/>
<keyword evidence="3 8" id="KW-0812">Transmembrane</keyword>